<gene>
    <name evidence="1" type="ORF">NCTC10899_05071</name>
</gene>
<evidence type="ECO:0000313" key="1">
    <source>
        <dbReference type="EMBL" id="SUE95830.1"/>
    </source>
</evidence>
<sequence length="66" mass="7536">MKRIKLAKPRMYVRGHLLENIAYNKVYSASNGHAGWLKVVDDSGKTIHLSKTMQKEHFVEVHDGSN</sequence>
<dbReference type="Proteomes" id="UP000254260">
    <property type="component" value="Unassembled WGS sequence"/>
</dbReference>
<dbReference type="EMBL" id="UGUU01000002">
    <property type="protein sequence ID" value="SUE95830.1"/>
    <property type="molecule type" value="Genomic_DNA"/>
</dbReference>
<reference evidence="1 2" key="1">
    <citation type="submission" date="2018-06" db="EMBL/GenBank/DDBJ databases">
        <authorList>
            <consortium name="Pathogen Informatics"/>
            <person name="Doyle S."/>
        </authorList>
    </citation>
    <scope>NUCLEOTIDE SEQUENCE [LARGE SCALE GENOMIC DNA]</scope>
    <source>
        <strain evidence="1 2">NCTC10899</strain>
    </source>
</reference>
<protein>
    <submittedName>
        <fullName evidence="1">Uncharacterized protein</fullName>
    </submittedName>
</protein>
<dbReference type="AlphaFoldDB" id="A0A379PLI5"/>
<proteinExistence type="predicted"/>
<evidence type="ECO:0000313" key="2">
    <source>
        <dbReference type="Proteomes" id="UP000254260"/>
    </source>
</evidence>
<accession>A0A379PLI5</accession>
<dbReference type="RefSeq" id="WP_115292689.1">
    <property type="nucleotide sequence ID" value="NZ_UGUU01000002.1"/>
</dbReference>
<organism evidence="1 2">
    <name type="scientific">Ectopseudomonas mendocina</name>
    <name type="common">Pseudomonas mendocina</name>
    <dbReference type="NCBI Taxonomy" id="300"/>
    <lineage>
        <taxon>Bacteria</taxon>
        <taxon>Pseudomonadati</taxon>
        <taxon>Pseudomonadota</taxon>
        <taxon>Gammaproteobacteria</taxon>
        <taxon>Pseudomonadales</taxon>
        <taxon>Pseudomonadaceae</taxon>
        <taxon>Ectopseudomonas</taxon>
    </lineage>
</organism>
<name>A0A379PLI5_ECTME</name>